<keyword evidence="2" id="KW-0812">Transmembrane</keyword>
<protein>
    <recommendedName>
        <fullName evidence="3">Major facilitator superfamily (MFS) profile domain-containing protein</fullName>
    </recommendedName>
</protein>
<dbReference type="SUPFAM" id="SSF103473">
    <property type="entry name" value="MFS general substrate transporter"/>
    <property type="match status" value="1"/>
</dbReference>
<dbReference type="InterPro" id="IPR011701">
    <property type="entry name" value="MFS"/>
</dbReference>
<dbReference type="PANTHER" id="PTHR45757:SF5">
    <property type="entry name" value="MAJOR FACILITATOR SUPERFAMILY (MFS) PROFILE DOMAIN-CONTAINING PROTEIN"/>
    <property type="match status" value="1"/>
</dbReference>
<evidence type="ECO:0000259" key="3">
    <source>
        <dbReference type="PROSITE" id="PS50850"/>
    </source>
</evidence>
<keyword evidence="2" id="KW-1133">Transmembrane helix</keyword>
<feature type="transmembrane region" description="Helical" evidence="2">
    <location>
        <begin position="405"/>
        <end position="423"/>
    </location>
</feature>
<feature type="transmembrane region" description="Helical" evidence="2">
    <location>
        <begin position="61"/>
        <end position="81"/>
    </location>
</feature>
<dbReference type="Proteomes" id="UP001328107">
    <property type="component" value="Unassembled WGS sequence"/>
</dbReference>
<feature type="transmembrane region" description="Helical" evidence="2">
    <location>
        <begin position="12"/>
        <end position="41"/>
    </location>
</feature>
<feature type="transmembrane region" description="Helical" evidence="2">
    <location>
        <begin position="93"/>
        <end position="120"/>
    </location>
</feature>
<dbReference type="GO" id="GO:0016020">
    <property type="term" value="C:membrane"/>
    <property type="evidence" value="ECO:0007669"/>
    <property type="project" value="UniProtKB-SubCell"/>
</dbReference>
<feature type="transmembrane region" description="Helical" evidence="2">
    <location>
        <begin position="180"/>
        <end position="198"/>
    </location>
</feature>
<dbReference type="GO" id="GO:0022857">
    <property type="term" value="F:transmembrane transporter activity"/>
    <property type="evidence" value="ECO:0007669"/>
    <property type="project" value="InterPro"/>
</dbReference>
<dbReference type="EMBL" id="BTRK01000006">
    <property type="protein sequence ID" value="GMR62394.1"/>
    <property type="molecule type" value="Genomic_DNA"/>
</dbReference>
<feature type="domain" description="Major facilitator superfamily (MFS) profile" evidence="3">
    <location>
        <begin position="18"/>
        <end position="428"/>
    </location>
</feature>
<name>A0AAN5DI39_9BILA</name>
<reference evidence="5" key="1">
    <citation type="submission" date="2022-10" db="EMBL/GenBank/DDBJ databases">
        <title>Genome assembly of Pristionchus species.</title>
        <authorList>
            <person name="Yoshida K."/>
            <person name="Sommer R.J."/>
        </authorList>
    </citation>
    <scope>NUCLEOTIDE SEQUENCE [LARGE SCALE GENOMIC DNA]</scope>
    <source>
        <strain evidence="5">RS5460</strain>
    </source>
</reference>
<keyword evidence="5" id="KW-1185">Reference proteome</keyword>
<sequence>ILARLRPLRNYYRYVIVAVTFIMLGSLMIGPDVFTYTMVYMERNSTNPDSFRIYTDQEKNYLITAMAVGTLIGMYPFNWLFARYGARFTIIGAGVLCTASTFLMPICLDLSFATAIIARIAQGISYSADFGLVGLVVAKWSPISETALILAILSAFSFLKASVQLPLAAYMLQAYGWRSIYYAIGGIIAGATALWTLVYRDDPSSTPATPIEIERIERGKQITTGRVVVPYRRILLDYRIWALWAAAFADTTASIMLMVYSSKLFARIGYDPTGNAIATSLPGYAMIVGKISSGILSDRIKCLSETTKIRIFAFISLQLSALVLLASALTIEGNKSLQVALQVIFQFLVAANVGAFYKGGVLMSGPYAFFVIGNVQMFKSLSVLFEPLLFGWIVANNSLAEWKTFYYIHVALLTLGTLVYLPFVTVKNRYTIKEAEAASGESKDLSEHLRL</sequence>
<accession>A0AAN5DI39</accession>
<feature type="transmembrane region" description="Helical" evidence="2">
    <location>
        <begin position="240"/>
        <end position="260"/>
    </location>
</feature>
<keyword evidence="2" id="KW-0472">Membrane</keyword>
<organism evidence="4 5">
    <name type="scientific">Pristionchus mayeri</name>
    <dbReference type="NCBI Taxonomy" id="1317129"/>
    <lineage>
        <taxon>Eukaryota</taxon>
        <taxon>Metazoa</taxon>
        <taxon>Ecdysozoa</taxon>
        <taxon>Nematoda</taxon>
        <taxon>Chromadorea</taxon>
        <taxon>Rhabditida</taxon>
        <taxon>Rhabditina</taxon>
        <taxon>Diplogasteromorpha</taxon>
        <taxon>Diplogasteroidea</taxon>
        <taxon>Neodiplogasteridae</taxon>
        <taxon>Pristionchus</taxon>
    </lineage>
</organism>
<evidence type="ECO:0000313" key="5">
    <source>
        <dbReference type="Proteomes" id="UP001328107"/>
    </source>
</evidence>
<dbReference type="PROSITE" id="PS50850">
    <property type="entry name" value="MFS"/>
    <property type="match status" value="1"/>
</dbReference>
<feature type="transmembrane region" description="Helical" evidence="2">
    <location>
        <begin position="309"/>
        <end position="331"/>
    </location>
</feature>
<evidence type="ECO:0000256" key="1">
    <source>
        <dbReference type="ARBA" id="ARBA00004141"/>
    </source>
</evidence>
<evidence type="ECO:0000313" key="4">
    <source>
        <dbReference type="EMBL" id="GMR62394.1"/>
    </source>
</evidence>
<dbReference type="InterPro" id="IPR036259">
    <property type="entry name" value="MFS_trans_sf"/>
</dbReference>
<evidence type="ECO:0000256" key="2">
    <source>
        <dbReference type="SAM" id="Phobius"/>
    </source>
</evidence>
<dbReference type="Pfam" id="PF07690">
    <property type="entry name" value="MFS_1"/>
    <property type="match status" value="1"/>
</dbReference>
<dbReference type="PANTHER" id="PTHR45757">
    <property type="entry name" value="PROTEIN CBG23364-RELATED"/>
    <property type="match status" value="1"/>
</dbReference>
<dbReference type="InterPro" id="IPR020846">
    <property type="entry name" value="MFS_dom"/>
</dbReference>
<comment type="subcellular location">
    <subcellularLocation>
        <location evidence="1">Membrane</location>
        <topology evidence="1">Multi-pass membrane protein</topology>
    </subcellularLocation>
</comment>
<feature type="non-terminal residue" evidence="4">
    <location>
        <position position="1"/>
    </location>
</feature>
<proteinExistence type="predicted"/>
<comment type="caution">
    <text evidence="4">The sequence shown here is derived from an EMBL/GenBank/DDBJ whole genome shotgun (WGS) entry which is preliminary data.</text>
</comment>
<dbReference type="Gene3D" id="1.20.1250.20">
    <property type="entry name" value="MFS general substrate transporter like domains"/>
    <property type="match status" value="2"/>
</dbReference>
<dbReference type="AlphaFoldDB" id="A0AAN5DI39"/>
<feature type="transmembrane region" description="Helical" evidence="2">
    <location>
        <begin position="337"/>
        <end position="357"/>
    </location>
</feature>
<feature type="transmembrane region" description="Helical" evidence="2">
    <location>
        <begin position="369"/>
        <end position="393"/>
    </location>
</feature>
<gene>
    <name evidence="4" type="ORF">PMAYCL1PPCAC_32589</name>
</gene>